<evidence type="ECO:0000256" key="3">
    <source>
        <dbReference type="ARBA" id="ARBA00023163"/>
    </source>
</evidence>
<dbReference type="InterPro" id="IPR050109">
    <property type="entry name" value="HTH-type_TetR-like_transc_reg"/>
</dbReference>
<evidence type="ECO:0000259" key="6">
    <source>
        <dbReference type="PROSITE" id="PS50977"/>
    </source>
</evidence>
<dbReference type="Proteomes" id="UP000473325">
    <property type="component" value="Unassembled WGS sequence"/>
</dbReference>
<dbReference type="PANTHER" id="PTHR30055:SF234">
    <property type="entry name" value="HTH-TYPE TRANSCRIPTIONAL REGULATOR BETI"/>
    <property type="match status" value="1"/>
</dbReference>
<keyword evidence="1" id="KW-0805">Transcription regulation</keyword>
<evidence type="ECO:0000256" key="4">
    <source>
        <dbReference type="PROSITE-ProRule" id="PRU00335"/>
    </source>
</evidence>
<evidence type="ECO:0000313" key="7">
    <source>
        <dbReference type="EMBL" id="MXG92096.1"/>
    </source>
</evidence>
<dbReference type="RefSeq" id="WP_160880038.1">
    <property type="nucleotide sequence ID" value="NZ_WUEK01000018.1"/>
</dbReference>
<reference evidence="7 8" key="1">
    <citation type="submission" date="2019-12" db="EMBL/GenBank/DDBJ databases">
        <authorList>
            <person name="Kun Z."/>
        </authorList>
    </citation>
    <scope>NUCLEOTIDE SEQUENCE [LARGE SCALE GENOMIC DNA]</scope>
    <source>
        <strain evidence="7 8">YIM 123512</strain>
    </source>
</reference>
<keyword evidence="3" id="KW-0804">Transcription</keyword>
<feature type="DNA-binding region" description="H-T-H motif" evidence="4">
    <location>
        <begin position="23"/>
        <end position="42"/>
    </location>
</feature>
<dbReference type="Pfam" id="PF00440">
    <property type="entry name" value="TetR_N"/>
    <property type="match status" value="1"/>
</dbReference>
<feature type="region of interest" description="Disordered" evidence="5">
    <location>
        <begin position="186"/>
        <end position="206"/>
    </location>
</feature>
<dbReference type="Gene3D" id="1.10.357.10">
    <property type="entry name" value="Tetracycline Repressor, domain 2"/>
    <property type="match status" value="1"/>
</dbReference>
<gene>
    <name evidence="7" type="ORF">GRQ65_21355</name>
</gene>
<proteinExistence type="predicted"/>
<evidence type="ECO:0000256" key="5">
    <source>
        <dbReference type="SAM" id="MobiDB-lite"/>
    </source>
</evidence>
<dbReference type="GO" id="GO:0003700">
    <property type="term" value="F:DNA-binding transcription factor activity"/>
    <property type="evidence" value="ECO:0007669"/>
    <property type="project" value="TreeGrafter"/>
</dbReference>
<dbReference type="PANTHER" id="PTHR30055">
    <property type="entry name" value="HTH-TYPE TRANSCRIPTIONAL REGULATOR RUTR"/>
    <property type="match status" value="1"/>
</dbReference>
<dbReference type="InterPro" id="IPR001647">
    <property type="entry name" value="HTH_TetR"/>
</dbReference>
<name>A0A6L7F4H7_9ACTN</name>
<dbReference type="SUPFAM" id="SSF46689">
    <property type="entry name" value="Homeodomain-like"/>
    <property type="match status" value="1"/>
</dbReference>
<dbReference type="PROSITE" id="PS50977">
    <property type="entry name" value="HTH_TETR_2"/>
    <property type="match status" value="1"/>
</dbReference>
<comment type="caution">
    <text evidence="7">The sequence shown here is derived from an EMBL/GenBank/DDBJ whole genome shotgun (WGS) entry which is preliminary data.</text>
</comment>
<evidence type="ECO:0000256" key="1">
    <source>
        <dbReference type="ARBA" id="ARBA00023015"/>
    </source>
</evidence>
<accession>A0A6L7F4H7</accession>
<evidence type="ECO:0000313" key="8">
    <source>
        <dbReference type="Proteomes" id="UP000473325"/>
    </source>
</evidence>
<evidence type="ECO:0000256" key="2">
    <source>
        <dbReference type="ARBA" id="ARBA00023125"/>
    </source>
</evidence>
<sequence length="206" mass="21343">MTSNRDAVLAAAQRTLNVDPGASVADIAQAAGVSRATVHRHFESREALLVELGTRSLDQWEQRMDAGDLEAVAASGDAARIRALLEALVRGYVEDADTYGFALTDHVILANADLVARTERLADRETGLFVAAQAAGVLSPALPGRWFGHAVYGLLVAGREAVRLGDVAPREAADLVLTTLFSGITAPSSTAPSSTAPSSTAPGAPA</sequence>
<protein>
    <submittedName>
        <fullName evidence="7">TetR family transcriptional regulator</fullName>
    </submittedName>
</protein>
<keyword evidence="2 4" id="KW-0238">DNA-binding</keyword>
<dbReference type="InterPro" id="IPR009057">
    <property type="entry name" value="Homeodomain-like_sf"/>
</dbReference>
<feature type="domain" description="HTH tetR-type" evidence="6">
    <location>
        <begin position="2"/>
        <end position="60"/>
    </location>
</feature>
<dbReference type="GO" id="GO:0000976">
    <property type="term" value="F:transcription cis-regulatory region binding"/>
    <property type="evidence" value="ECO:0007669"/>
    <property type="project" value="TreeGrafter"/>
</dbReference>
<organism evidence="7 8">
    <name type="scientific">Nocardioides flavescens</name>
    <dbReference type="NCBI Taxonomy" id="2691959"/>
    <lineage>
        <taxon>Bacteria</taxon>
        <taxon>Bacillati</taxon>
        <taxon>Actinomycetota</taxon>
        <taxon>Actinomycetes</taxon>
        <taxon>Propionibacteriales</taxon>
        <taxon>Nocardioidaceae</taxon>
        <taxon>Nocardioides</taxon>
    </lineage>
</organism>
<dbReference type="EMBL" id="WUEK01000018">
    <property type="protein sequence ID" value="MXG92096.1"/>
    <property type="molecule type" value="Genomic_DNA"/>
</dbReference>
<dbReference type="AlphaFoldDB" id="A0A6L7F4H7"/>
<keyword evidence="8" id="KW-1185">Reference proteome</keyword>